<reference evidence="6 7" key="1">
    <citation type="submission" date="2020-09" db="EMBL/GenBank/DDBJ databases">
        <title>Roseomonas.</title>
        <authorList>
            <person name="Zhu W."/>
        </authorList>
    </citation>
    <scope>NUCLEOTIDE SEQUENCE [LARGE SCALE GENOMIC DNA]</scope>
    <source>
        <strain evidence="6 7">573</strain>
    </source>
</reference>
<organism evidence="6 7">
    <name type="scientific">Roseomonas haemaphysalidis</name>
    <dbReference type="NCBI Taxonomy" id="2768162"/>
    <lineage>
        <taxon>Bacteria</taxon>
        <taxon>Pseudomonadati</taxon>
        <taxon>Pseudomonadota</taxon>
        <taxon>Alphaproteobacteria</taxon>
        <taxon>Acetobacterales</taxon>
        <taxon>Roseomonadaceae</taxon>
        <taxon>Roseomonas</taxon>
    </lineage>
</organism>
<keyword evidence="2" id="KW-0805">Transcription regulation</keyword>
<gene>
    <name evidence="6" type="ORF">IAI61_19400</name>
</gene>
<keyword evidence="7" id="KW-1185">Reference proteome</keyword>
<feature type="domain" description="HTH lysR-type" evidence="5">
    <location>
        <begin position="5"/>
        <end position="62"/>
    </location>
</feature>
<dbReference type="InterPro" id="IPR000847">
    <property type="entry name" value="LysR_HTH_N"/>
</dbReference>
<dbReference type="InterPro" id="IPR058163">
    <property type="entry name" value="LysR-type_TF_proteobact-type"/>
</dbReference>
<dbReference type="Pfam" id="PF03466">
    <property type="entry name" value="LysR_substrate"/>
    <property type="match status" value="1"/>
</dbReference>
<evidence type="ECO:0000256" key="4">
    <source>
        <dbReference type="ARBA" id="ARBA00023163"/>
    </source>
</evidence>
<comment type="similarity">
    <text evidence="1">Belongs to the LysR transcriptional regulatory family.</text>
</comment>
<dbReference type="InterPro" id="IPR036388">
    <property type="entry name" value="WH-like_DNA-bd_sf"/>
</dbReference>
<keyword evidence="4" id="KW-0804">Transcription</keyword>
<dbReference type="InterPro" id="IPR036390">
    <property type="entry name" value="WH_DNA-bd_sf"/>
</dbReference>
<dbReference type="InterPro" id="IPR005119">
    <property type="entry name" value="LysR_subst-bd"/>
</dbReference>
<accession>A0ABS3KXZ3</accession>
<dbReference type="EMBL" id="JACTNG010000013">
    <property type="protein sequence ID" value="MBO1081201.1"/>
    <property type="molecule type" value="Genomic_DNA"/>
</dbReference>
<evidence type="ECO:0000256" key="2">
    <source>
        <dbReference type="ARBA" id="ARBA00023015"/>
    </source>
</evidence>
<evidence type="ECO:0000256" key="1">
    <source>
        <dbReference type="ARBA" id="ARBA00009437"/>
    </source>
</evidence>
<evidence type="ECO:0000259" key="5">
    <source>
        <dbReference type="PROSITE" id="PS50931"/>
    </source>
</evidence>
<dbReference type="RefSeq" id="WP_237181172.1">
    <property type="nucleotide sequence ID" value="NZ_CP061177.1"/>
</dbReference>
<dbReference type="Gene3D" id="1.10.10.10">
    <property type="entry name" value="Winged helix-like DNA-binding domain superfamily/Winged helix DNA-binding domain"/>
    <property type="match status" value="1"/>
</dbReference>
<dbReference type="SUPFAM" id="SSF46785">
    <property type="entry name" value="Winged helix' DNA-binding domain"/>
    <property type="match status" value="1"/>
</dbReference>
<proteinExistence type="inferred from homology"/>
<name>A0ABS3KXZ3_9PROT</name>
<comment type="caution">
    <text evidence="6">The sequence shown here is derived from an EMBL/GenBank/DDBJ whole genome shotgun (WGS) entry which is preliminary data.</text>
</comment>
<sequence>MRRLPPLSALRSFEATARLGSVTQAAAELGRTHGAVSRQLRSLQDAAGFALFDKAGTGLRLNAHGTAMLRFVARALDTLEEGWDRLRDDAGGPVLHVACSATFAMRWLVPRLPGFYQTCADARLRLSMTTARELRFEGADLVVAWDRSTYPAADRARAIPLGEVAFGPVCAPGYPAGPDGSCFRMPARIGHDHTARAWDNWQARAGLVPAFGTELRFPHTHLCIEAAIAGLGVAMVERRLVLDELATGRLVAPCGFTGFAEGWAAVPFSGRADTPAAHAFLRWLRETLA</sequence>
<evidence type="ECO:0000313" key="6">
    <source>
        <dbReference type="EMBL" id="MBO1081201.1"/>
    </source>
</evidence>
<dbReference type="PANTHER" id="PTHR30537">
    <property type="entry name" value="HTH-TYPE TRANSCRIPTIONAL REGULATOR"/>
    <property type="match status" value="1"/>
</dbReference>
<evidence type="ECO:0000256" key="3">
    <source>
        <dbReference type="ARBA" id="ARBA00023125"/>
    </source>
</evidence>
<protein>
    <submittedName>
        <fullName evidence="6">LysR family transcriptional regulator</fullName>
    </submittedName>
</protein>
<dbReference type="PROSITE" id="PS50931">
    <property type="entry name" value="HTH_LYSR"/>
    <property type="match status" value="1"/>
</dbReference>
<keyword evidence="3" id="KW-0238">DNA-binding</keyword>
<dbReference type="Pfam" id="PF00126">
    <property type="entry name" value="HTH_1"/>
    <property type="match status" value="1"/>
</dbReference>
<dbReference type="SUPFAM" id="SSF53850">
    <property type="entry name" value="Periplasmic binding protein-like II"/>
    <property type="match status" value="1"/>
</dbReference>
<dbReference type="Proteomes" id="UP001518989">
    <property type="component" value="Unassembled WGS sequence"/>
</dbReference>
<evidence type="ECO:0000313" key="7">
    <source>
        <dbReference type="Proteomes" id="UP001518989"/>
    </source>
</evidence>
<dbReference type="Gene3D" id="3.40.190.10">
    <property type="entry name" value="Periplasmic binding protein-like II"/>
    <property type="match status" value="2"/>
</dbReference>
<dbReference type="PANTHER" id="PTHR30537:SF74">
    <property type="entry name" value="HTH-TYPE TRANSCRIPTIONAL REGULATOR TRPI"/>
    <property type="match status" value="1"/>
</dbReference>